<gene>
    <name evidence="6" type="ORF">DFR79_12111</name>
</gene>
<dbReference type="InterPro" id="IPR036866">
    <property type="entry name" value="RibonucZ/Hydroxyglut_hydro"/>
</dbReference>
<dbReference type="GO" id="GO:0046872">
    <property type="term" value="F:metal ion binding"/>
    <property type="evidence" value="ECO:0007669"/>
    <property type="project" value="UniProtKB-KW"/>
</dbReference>
<dbReference type="AlphaFoldDB" id="A0A4R6LK05"/>
<feature type="domain" description="Metallo-beta-lactamase" evidence="5">
    <location>
        <begin position="12"/>
        <end position="190"/>
    </location>
</feature>
<protein>
    <submittedName>
        <fullName evidence="6">Glyoxylase-like metal-dependent hydrolase (Beta-lactamase superfamily II)</fullName>
    </submittedName>
</protein>
<comment type="caution">
    <text evidence="6">The sequence shown here is derived from an EMBL/GenBank/DDBJ whole genome shotgun (WGS) entry which is preliminary data.</text>
</comment>
<dbReference type="EMBL" id="SNWX01000021">
    <property type="protein sequence ID" value="TDO84449.1"/>
    <property type="molecule type" value="Genomic_DNA"/>
</dbReference>
<dbReference type="CDD" id="cd06262">
    <property type="entry name" value="metallo-hydrolase-like_MBL-fold"/>
    <property type="match status" value="1"/>
</dbReference>
<keyword evidence="4" id="KW-0862">Zinc</keyword>
<dbReference type="InterPro" id="IPR051453">
    <property type="entry name" value="MBL_Glyoxalase_II"/>
</dbReference>
<name>A0A4R6LK05_9FIRM</name>
<evidence type="ECO:0000259" key="5">
    <source>
        <dbReference type="SMART" id="SM00849"/>
    </source>
</evidence>
<reference evidence="6 7" key="1">
    <citation type="submission" date="2019-03" db="EMBL/GenBank/DDBJ databases">
        <title>Subsurface microbial communities from deep shales in Ohio and West Virginia, USA.</title>
        <authorList>
            <person name="Wrighton K."/>
        </authorList>
    </citation>
    <scope>NUCLEOTIDE SEQUENCE [LARGE SCALE GENOMIC DNA]</scope>
    <source>
        <strain evidence="6 7">MA284_T2</strain>
    </source>
</reference>
<proteinExistence type="predicted"/>
<sequence>MELKEFTVGELMVKSYLVSKNNKAFIIDPGAEGKRLYDYLKNHNLELKYIINTHGHFDHIAANDFLKNKTGADILAHPDADLKFKDPKLNLSQLFMNQKIISRPLDRSLTENEEIIFEGLKLKVFYTPGHSQDGISIYLPEKKVLFSGDCIFANGVGRTDLEDSNPAQLKNSIEKKLFKLPEDCTFYPGHGPKSTLSVFRNRVWPAMS</sequence>
<evidence type="ECO:0000256" key="1">
    <source>
        <dbReference type="ARBA" id="ARBA00001947"/>
    </source>
</evidence>
<accession>A0A4R6LK05</accession>
<dbReference type="Pfam" id="PF00753">
    <property type="entry name" value="Lactamase_B"/>
    <property type="match status" value="1"/>
</dbReference>
<dbReference type="PANTHER" id="PTHR46233:SF3">
    <property type="entry name" value="HYDROXYACYLGLUTATHIONE HYDROLASE GLOC"/>
    <property type="match status" value="1"/>
</dbReference>
<dbReference type="SUPFAM" id="SSF56281">
    <property type="entry name" value="Metallo-hydrolase/oxidoreductase"/>
    <property type="match status" value="1"/>
</dbReference>
<dbReference type="Proteomes" id="UP000295064">
    <property type="component" value="Unassembled WGS sequence"/>
</dbReference>
<dbReference type="OrthoDB" id="9802248at2"/>
<dbReference type="GO" id="GO:0016787">
    <property type="term" value="F:hydrolase activity"/>
    <property type="evidence" value="ECO:0007669"/>
    <property type="project" value="UniProtKB-KW"/>
</dbReference>
<evidence type="ECO:0000256" key="3">
    <source>
        <dbReference type="ARBA" id="ARBA00022801"/>
    </source>
</evidence>
<evidence type="ECO:0000313" key="7">
    <source>
        <dbReference type="Proteomes" id="UP000295064"/>
    </source>
</evidence>
<evidence type="ECO:0000313" key="6">
    <source>
        <dbReference type="EMBL" id="TDO84449.1"/>
    </source>
</evidence>
<evidence type="ECO:0000256" key="4">
    <source>
        <dbReference type="ARBA" id="ARBA00022833"/>
    </source>
</evidence>
<dbReference type="PANTHER" id="PTHR46233">
    <property type="entry name" value="HYDROXYACYLGLUTATHIONE HYDROLASE GLOC"/>
    <property type="match status" value="1"/>
</dbReference>
<dbReference type="SMART" id="SM00849">
    <property type="entry name" value="Lactamase_B"/>
    <property type="match status" value="1"/>
</dbReference>
<dbReference type="Gene3D" id="3.60.15.10">
    <property type="entry name" value="Ribonuclease Z/Hydroxyacylglutathione hydrolase-like"/>
    <property type="match status" value="1"/>
</dbReference>
<evidence type="ECO:0000256" key="2">
    <source>
        <dbReference type="ARBA" id="ARBA00022723"/>
    </source>
</evidence>
<keyword evidence="2" id="KW-0479">Metal-binding</keyword>
<keyword evidence="3 6" id="KW-0378">Hydrolase</keyword>
<comment type="cofactor">
    <cofactor evidence="1">
        <name>Zn(2+)</name>
        <dbReference type="ChEBI" id="CHEBI:29105"/>
    </cofactor>
</comment>
<dbReference type="RefSeq" id="WP_133515622.1">
    <property type="nucleotide sequence ID" value="NZ_SNWX01000021.1"/>
</dbReference>
<organism evidence="6 7">
    <name type="scientific">Halanaerobium saccharolyticum</name>
    <dbReference type="NCBI Taxonomy" id="43595"/>
    <lineage>
        <taxon>Bacteria</taxon>
        <taxon>Bacillati</taxon>
        <taxon>Bacillota</taxon>
        <taxon>Clostridia</taxon>
        <taxon>Halanaerobiales</taxon>
        <taxon>Halanaerobiaceae</taxon>
        <taxon>Halanaerobium</taxon>
    </lineage>
</organism>
<dbReference type="InterPro" id="IPR001279">
    <property type="entry name" value="Metallo-B-lactamas"/>
</dbReference>